<evidence type="ECO:0000256" key="4">
    <source>
        <dbReference type="ARBA" id="ARBA00023239"/>
    </source>
</evidence>
<evidence type="ECO:0000256" key="1">
    <source>
        <dbReference type="ARBA" id="ARBA00001933"/>
    </source>
</evidence>
<dbReference type="AlphaFoldDB" id="A0ABD3UV68"/>
<dbReference type="PIRSF" id="PIRSF001386">
    <property type="entry name" value="Trpase"/>
    <property type="match status" value="1"/>
</dbReference>
<protein>
    <recommendedName>
        <fullName evidence="5">Aromatic amino acid beta-eliminating lyase/threonine aldolase domain-containing protein</fullName>
    </recommendedName>
</protein>
<dbReference type="Proteomes" id="UP001634394">
    <property type="component" value="Unassembled WGS sequence"/>
</dbReference>
<gene>
    <name evidence="6" type="ORF">ACJMK2_015752</name>
</gene>
<dbReference type="PANTHER" id="PTHR32325">
    <property type="entry name" value="BETA-ELIMINATING LYASE-LIKE PROTEIN-RELATED"/>
    <property type="match status" value="1"/>
</dbReference>
<evidence type="ECO:0000313" key="6">
    <source>
        <dbReference type="EMBL" id="KAL3852063.1"/>
    </source>
</evidence>
<dbReference type="Pfam" id="PF01212">
    <property type="entry name" value="Beta_elim_lyase"/>
    <property type="match status" value="1"/>
</dbReference>
<dbReference type="EMBL" id="JBJQND010000015">
    <property type="protein sequence ID" value="KAL3852063.1"/>
    <property type="molecule type" value="Genomic_DNA"/>
</dbReference>
<evidence type="ECO:0000256" key="2">
    <source>
        <dbReference type="ARBA" id="ARBA00009721"/>
    </source>
</evidence>
<dbReference type="Gene3D" id="3.90.1150.10">
    <property type="entry name" value="Aspartate Aminotransferase, domain 1"/>
    <property type="match status" value="1"/>
</dbReference>
<evidence type="ECO:0000313" key="7">
    <source>
        <dbReference type="Proteomes" id="UP001634394"/>
    </source>
</evidence>
<keyword evidence="3" id="KW-0663">Pyridoxal phosphate</keyword>
<dbReference type="Gene3D" id="3.40.640.10">
    <property type="entry name" value="Type I PLP-dependent aspartate aminotransferase-like (Major domain)"/>
    <property type="match status" value="1"/>
</dbReference>
<dbReference type="NCBIfam" id="NF009709">
    <property type="entry name" value="PRK13238.1"/>
    <property type="match status" value="1"/>
</dbReference>
<accession>A0ABD3UV68</accession>
<proteinExistence type="inferred from homology"/>
<dbReference type="InterPro" id="IPR015424">
    <property type="entry name" value="PyrdxlP-dep_Trfase"/>
</dbReference>
<keyword evidence="7" id="KW-1185">Reference proteome</keyword>
<evidence type="ECO:0000256" key="3">
    <source>
        <dbReference type="ARBA" id="ARBA00022898"/>
    </source>
</evidence>
<reference evidence="6 7" key="1">
    <citation type="submission" date="2024-11" db="EMBL/GenBank/DDBJ databases">
        <title>Chromosome-level genome assembly of the freshwater bivalve Anodonta woodiana.</title>
        <authorList>
            <person name="Chen X."/>
        </authorList>
    </citation>
    <scope>NUCLEOTIDE SEQUENCE [LARGE SCALE GENOMIC DNA]</scope>
    <source>
        <strain evidence="6">MN2024</strain>
        <tissue evidence="6">Gills</tissue>
    </source>
</reference>
<feature type="domain" description="Aromatic amino acid beta-eliminating lyase/threonine aldolase" evidence="5">
    <location>
        <begin position="46"/>
        <end position="415"/>
    </location>
</feature>
<dbReference type="GO" id="GO:0016829">
    <property type="term" value="F:lyase activity"/>
    <property type="evidence" value="ECO:0007669"/>
    <property type="project" value="UniProtKB-KW"/>
</dbReference>
<dbReference type="SUPFAM" id="SSF53383">
    <property type="entry name" value="PLP-dependent transferases"/>
    <property type="match status" value="1"/>
</dbReference>
<dbReference type="InterPro" id="IPR015422">
    <property type="entry name" value="PyrdxlP-dep_Trfase_small"/>
</dbReference>
<name>A0ABD3UV68_SINWO</name>
<comment type="similarity">
    <text evidence="2">Belongs to the beta-eliminating lyase family.</text>
</comment>
<organism evidence="6 7">
    <name type="scientific">Sinanodonta woodiana</name>
    <name type="common">Chinese pond mussel</name>
    <name type="synonym">Anodonta woodiana</name>
    <dbReference type="NCBI Taxonomy" id="1069815"/>
    <lineage>
        <taxon>Eukaryota</taxon>
        <taxon>Metazoa</taxon>
        <taxon>Spiralia</taxon>
        <taxon>Lophotrochozoa</taxon>
        <taxon>Mollusca</taxon>
        <taxon>Bivalvia</taxon>
        <taxon>Autobranchia</taxon>
        <taxon>Heteroconchia</taxon>
        <taxon>Palaeoheterodonta</taxon>
        <taxon>Unionida</taxon>
        <taxon>Unionoidea</taxon>
        <taxon>Unionidae</taxon>
        <taxon>Unioninae</taxon>
        <taxon>Sinanodonta</taxon>
    </lineage>
</organism>
<comment type="cofactor">
    <cofactor evidence="1">
        <name>pyridoxal 5'-phosphate</name>
        <dbReference type="ChEBI" id="CHEBI:597326"/>
    </cofactor>
</comment>
<keyword evidence="4" id="KW-0456">Lyase</keyword>
<evidence type="ECO:0000259" key="5">
    <source>
        <dbReference type="Pfam" id="PF01212"/>
    </source>
</evidence>
<sequence length="457" mass="51053">MATIFEPYRIKTVEPIYITTKEDRERSLKDVGFNPFLLRANQVTIDLLTDSGNGAMSCHQWGAIMTGDESYAGAESFYKFESTVRKITGFPLILPVHQGRAAESILFDCLLGNADIAFSNGFFDTTRAHVEKNKVKAVDINDAEGAADFKGNIDCTKLDEILSNNDQKVGVVVMTITNNVKGGCPVSLDNIRKAAIICRKYKVPFYADACRFAENAWFIKTREEGYGKKTPAEIAIEMFTEFDGCIMSAKKDGIANIGGFLATRDKDLFEKCSHRCILNEGFITYGGLSGRDMEAIAVGLTEALDEMYLQHRIEMIKEFGRMLEARGVHILEPGGHAVFVDAAKTLSHLPRHEYPGWTLICALYIEGGIRSGEVGNIMFGYRDPGGKEIFPTRDLVRLAIPRRVYTLSHLRYVADIFGKIVEKKNDIKGMAIVKSSSYLRHFTIIMKPIEDNDCQRN</sequence>
<dbReference type="InterPro" id="IPR015421">
    <property type="entry name" value="PyrdxlP-dep_Trfase_major"/>
</dbReference>
<comment type="caution">
    <text evidence="6">The sequence shown here is derived from an EMBL/GenBank/DDBJ whole genome shotgun (WGS) entry which is preliminary data.</text>
</comment>
<dbReference type="InterPro" id="IPR011166">
    <property type="entry name" value="Beta-eliminating_lyase"/>
</dbReference>
<dbReference type="PANTHER" id="PTHR32325:SF4">
    <property type="entry name" value="TRYPTOPHANASE"/>
    <property type="match status" value="1"/>
</dbReference>
<dbReference type="InterPro" id="IPR001597">
    <property type="entry name" value="ArAA_b-elim_lyase/Thr_aldolase"/>
</dbReference>